<evidence type="ECO:0000313" key="2">
    <source>
        <dbReference type="EMBL" id="ALO25947.1"/>
    </source>
</evidence>
<sequence>MALARSEGRMSDPEHSGKRKLSDARLQKQIALSPLVAEQKRK</sequence>
<dbReference type="PATRIC" id="fig|280505.15.peg.1625"/>
<gene>
    <name evidence="2" type="ORF">LBBP_01660</name>
</gene>
<evidence type="ECO:0000313" key="3">
    <source>
        <dbReference type="Proteomes" id="UP000058857"/>
    </source>
</evidence>
<dbReference type="Proteomes" id="UP000058857">
    <property type="component" value="Chromosome 1"/>
</dbReference>
<dbReference type="AlphaFoldDB" id="A0A0S2IQK8"/>
<protein>
    <submittedName>
        <fullName evidence="2">Uncharacterized protein</fullName>
    </submittedName>
</protein>
<dbReference type="EMBL" id="CP012029">
    <property type="protein sequence ID" value="ALO25947.1"/>
    <property type="molecule type" value="Genomic_DNA"/>
</dbReference>
<organism evidence="2">
    <name type="scientific">Leptospira borgpetersenii serovar Ballum</name>
    <dbReference type="NCBI Taxonomy" id="280505"/>
    <lineage>
        <taxon>Bacteria</taxon>
        <taxon>Pseudomonadati</taxon>
        <taxon>Spirochaetota</taxon>
        <taxon>Spirochaetia</taxon>
        <taxon>Leptospirales</taxon>
        <taxon>Leptospiraceae</taxon>
        <taxon>Leptospira</taxon>
    </lineage>
</organism>
<feature type="region of interest" description="Disordered" evidence="1">
    <location>
        <begin position="1"/>
        <end position="27"/>
    </location>
</feature>
<feature type="compositionally biased region" description="Basic and acidic residues" evidence="1">
    <location>
        <begin position="1"/>
        <end position="26"/>
    </location>
</feature>
<accession>A0A0S2IQK8</accession>
<evidence type="ECO:0000256" key="1">
    <source>
        <dbReference type="SAM" id="MobiDB-lite"/>
    </source>
</evidence>
<proteinExistence type="predicted"/>
<reference evidence="2 3" key="1">
    <citation type="journal article" date="2015" name="PLoS Negl. Trop. Dis.">
        <title>Distribution of Plasmids in Distinct Leptospira Pathogenic Species.</title>
        <authorList>
            <person name="Wang Y."/>
            <person name="Zhuang X."/>
            <person name="Zhong Y."/>
            <person name="Zhang C."/>
            <person name="Zhang Y."/>
            <person name="Zeng L."/>
            <person name="Zhu Y."/>
            <person name="He P."/>
            <person name="Dong K."/>
            <person name="Pal U."/>
            <person name="Guo X."/>
            <person name="Qin J."/>
        </authorList>
    </citation>
    <scope>NUCLEOTIDE SEQUENCE [LARGE SCALE GENOMIC DNA]</scope>
    <source>
        <strain evidence="2 3">56604</strain>
    </source>
</reference>
<name>A0A0S2IQK8_LEPBO</name>